<organism evidence="2 3">
    <name type="scientific">Paratrimastix pyriformis</name>
    <dbReference type="NCBI Taxonomy" id="342808"/>
    <lineage>
        <taxon>Eukaryota</taxon>
        <taxon>Metamonada</taxon>
        <taxon>Preaxostyla</taxon>
        <taxon>Paratrimastigidae</taxon>
        <taxon>Paratrimastix</taxon>
    </lineage>
</organism>
<comment type="caution">
    <text evidence="2">The sequence shown here is derived from an EMBL/GenBank/DDBJ whole genome shotgun (WGS) entry which is preliminary data.</text>
</comment>
<gene>
    <name evidence="2" type="ORF">PAPYR_10028</name>
</gene>
<dbReference type="InterPro" id="IPR024603">
    <property type="entry name" value="COG_complex_COG2_C"/>
</dbReference>
<evidence type="ECO:0000259" key="1">
    <source>
        <dbReference type="Pfam" id="PF12022"/>
    </source>
</evidence>
<evidence type="ECO:0000313" key="2">
    <source>
        <dbReference type="EMBL" id="KAK3118043.1"/>
    </source>
</evidence>
<feature type="domain" description="COG complex component COG2 C-terminal" evidence="1">
    <location>
        <begin position="8"/>
        <end position="61"/>
    </location>
</feature>
<keyword evidence="3" id="KW-1185">Reference proteome</keyword>
<accession>A0ABQ9YMN7</accession>
<proteinExistence type="predicted"/>
<protein>
    <submittedName>
        <fullName evidence="2">Conserved oligomeric Golgi complex subunit 2 (COG2)</fullName>
    </submittedName>
</protein>
<name>A0ABQ9YMN7_9EUKA</name>
<evidence type="ECO:0000313" key="3">
    <source>
        <dbReference type="Proteomes" id="UP001141327"/>
    </source>
</evidence>
<dbReference type="Proteomes" id="UP001141327">
    <property type="component" value="Unassembled WGS sequence"/>
</dbReference>
<dbReference type="EMBL" id="JAPMOS010000120">
    <property type="protein sequence ID" value="KAK3118043.1"/>
    <property type="molecule type" value="Genomic_DNA"/>
</dbReference>
<dbReference type="Pfam" id="PF12022">
    <property type="entry name" value="COG2_C"/>
    <property type="match status" value="1"/>
</dbReference>
<sequence length="66" mass="7284">MTRTAGPGSFRLVSTSVVWQCVMRCWASGVFLAPLAQRFLTLSLEVFARYRAYLGSALAQVRIQSG</sequence>
<reference evidence="2" key="1">
    <citation type="journal article" date="2022" name="bioRxiv">
        <title>Genomics of Preaxostyla Flagellates Illuminates Evolutionary Transitions and the Path Towards Mitochondrial Loss.</title>
        <authorList>
            <person name="Novak L.V.F."/>
            <person name="Treitli S.C."/>
            <person name="Pyrih J."/>
            <person name="Halakuc P."/>
            <person name="Pipaliya S.V."/>
            <person name="Vacek V."/>
            <person name="Brzon O."/>
            <person name="Soukal P."/>
            <person name="Eme L."/>
            <person name="Dacks J.B."/>
            <person name="Karnkowska A."/>
            <person name="Elias M."/>
            <person name="Hampl V."/>
        </authorList>
    </citation>
    <scope>NUCLEOTIDE SEQUENCE</scope>
    <source>
        <strain evidence="2">RCP-MX</strain>
    </source>
</reference>